<evidence type="ECO:0000313" key="7">
    <source>
        <dbReference type="EMBL" id="AUM11541.1"/>
    </source>
</evidence>
<evidence type="ECO:0000259" key="6">
    <source>
        <dbReference type="Pfam" id="PF06305"/>
    </source>
</evidence>
<dbReference type="GO" id="GO:0005886">
    <property type="term" value="C:plasma membrane"/>
    <property type="evidence" value="ECO:0007669"/>
    <property type="project" value="InterPro"/>
</dbReference>
<dbReference type="Pfam" id="PF06305">
    <property type="entry name" value="LapA_dom"/>
    <property type="match status" value="1"/>
</dbReference>
<dbReference type="KEGG" id="kak:Kalk_03520"/>
<evidence type="ECO:0000313" key="8">
    <source>
        <dbReference type="Proteomes" id="UP000235116"/>
    </source>
</evidence>
<organism evidence="7 8">
    <name type="scientific">Ketobacter alkanivorans</name>
    <dbReference type="NCBI Taxonomy" id="1917421"/>
    <lineage>
        <taxon>Bacteria</taxon>
        <taxon>Pseudomonadati</taxon>
        <taxon>Pseudomonadota</taxon>
        <taxon>Gammaproteobacteria</taxon>
        <taxon>Pseudomonadales</taxon>
        <taxon>Ketobacteraceae</taxon>
        <taxon>Ketobacter</taxon>
    </lineage>
</organism>
<protein>
    <recommendedName>
        <fullName evidence="6">Lipopolysaccharide assembly protein A domain-containing protein</fullName>
    </recommendedName>
</protein>
<name>A0A2K9LHB1_9GAMM</name>
<proteinExistence type="predicted"/>
<evidence type="ECO:0000256" key="2">
    <source>
        <dbReference type="ARBA" id="ARBA00022692"/>
    </source>
</evidence>
<dbReference type="InterPro" id="IPR010445">
    <property type="entry name" value="LapA_dom"/>
</dbReference>
<feature type="transmembrane region" description="Helical" evidence="5">
    <location>
        <begin position="7"/>
        <end position="27"/>
    </location>
</feature>
<dbReference type="Proteomes" id="UP000235116">
    <property type="component" value="Chromosome"/>
</dbReference>
<dbReference type="EMBL" id="CP022684">
    <property type="protein sequence ID" value="AUM11541.1"/>
    <property type="molecule type" value="Genomic_DNA"/>
</dbReference>
<keyword evidence="2 5" id="KW-0812">Transmembrane</keyword>
<sequence length="103" mass="11549">MGNILKAFMLVLVILLVSVVLGMYQIQNDQDILVDLIYFAEPIEMSVARFGMIFFFAGVLVGISLCVLICIVLGIELNAARREAKKLSKELSKLRERNLKEST</sequence>
<keyword evidence="3 5" id="KW-1133">Transmembrane helix</keyword>
<keyword evidence="1" id="KW-1003">Cell membrane</keyword>
<keyword evidence="8" id="KW-1185">Reference proteome</keyword>
<evidence type="ECO:0000256" key="4">
    <source>
        <dbReference type="ARBA" id="ARBA00023136"/>
    </source>
</evidence>
<reference evidence="8" key="1">
    <citation type="submission" date="2017-08" db="EMBL/GenBank/DDBJ databases">
        <title>Direct submision.</title>
        <authorList>
            <person name="Kim S.-J."/>
            <person name="Rhee S.-K."/>
        </authorList>
    </citation>
    <scope>NUCLEOTIDE SEQUENCE [LARGE SCALE GENOMIC DNA]</scope>
    <source>
        <strain evidence="8">GI5</strain>
    </source>
</reference>
<dbReference type="OrthoDB" id="9953104at2"/>
<feature type="domain" description="Lipopolysaccharide assembly protein A" evidence="6">
    <location>
        <begin position="27"/>
        <end position="91"/>
    </location>
</feature>
<evidence type="ECO:0000256" key="1">
    <source>
        <dbReference type="ARBA" id="ARBA00022475"/>
    </source>
</evidence>
<dbReference type="RefSeq" id="WP_101892881.1">
    <property type="nucleotide sequence ID" value="NZ_CP022684.1"/>
</dbReference>
<keyword evidence="4 5" id="KW-0472">Membrane</keyword>
<evidence type="ECO:0000256" key="3">
    <source>
        <dbReference type="ARBA" id="ARBA00022989"/>
    </source>
</evidence>
<dbReference type="AlphaFoldDB" id="A0A2K9LHB1"/>
<accession>A0A2K9LHB1</accession>
<gene>
    <name evidence="7" type="ORF">Kalk_03520</name>
</gene>
<feature type="transmembrane region" description="Helical" evidence="5">
    <location>
        <begin position="47"/>
        <end position="75"/>
    </location>
</feature>
<evidence type="ECO:0000256" key="5">
    <source>
        <dbReference type="SAM" id="Phobius"/>
    </source>
</evidence>